<protein>
    <submittedName>
        <fullName evidence="2">Uncharacterized protein</fullName>
    </submittedName>
</protein>
<gene>
    <name evidence="2" type="ORF">E6G98_08990</name>
    <name evidence="1" type="ORF">E6G99_07045</name>
</gene>
<dbReference type="Proteomes" id="UP000315217">
    <property type="component" value="Unassembled WGS sequence"/>
</dbReference>
<evidence type="ECO:0000313" key="1">
    <source>
        <dbReference type="EMBL" id="TMJ07343.1"/>
    </source>
</evidence>
<dbReference type="EMBL" id="VBAJ01000183">
    <property type="protein sequence ID" value="TMJ07343.1"/>
    <property type="molecule type" value="Genomic_DNA"/>
</dbReference>
<evidence type="ECO:0000313" key="2">
    <source>
        <dbReference type="EMBL" id="TMJ09611.1"/>
    </source>
</evidence>
<comment type="caution">
    <text evidence="2">The sequence shown here is derived from an EMBL/GenBank/DDBJ whole genome shotgun (WGS) entry which is preliminary data.</text>
</comment>
<evidence type="ECO:0000313" key="3">
    <source>
        <dbReference type="Proteomes" id="UP000315217"/>
    </source>
</evidence>
<organism evidence="2 3">
    <name type="scientific">Candidatus Segetimicrobium genomatis</name>
    <dbReference type="NCBI Taxonomy" id="2569760"/>
    <lineage>
        <taxon>Bacteria</taxon>
        <taxon>Bacillati</taxon>
        <taxon>Candidatus Sysuimicrobiota</taxon>
        <taxon>Candidatus Sysuimicrobiia</taxon>
        <taxon>Candidatus Sysuimicrobiales</taxon>
        <taxon>Candidatus Segetimicrobiaceae</taxon>
        <taxon>Candidatus Segetimicrobium</taxon>
    </lineage>
</organism>
<accession>A0A537LNN0</accession>
<dbReference type="Proteomes" id="UP000318661">
    <property type="component" value="Unassembled WGS sequence"/>
</dbReference>
<dbReference type="AlphaFoldDB" id="A0A537LNN0"/>
<evidence type="ECO:0000313" key="4">
    <source>
        <dbReference type="Proteomes" id="UP000318661"/>
    </source>
</evidence>
<dbReference type="EMBL" id="VBAI01000155">
    <property type="protein sequence ID" value="TMJ09611.1"/>
    <property type="molecule type" value="Genomic_DNA"/>
</dbReference>
<name>A0A537LNN0_9BACT</name>
<proteinExistence type="predicted"/>
<reference evidence="3 4" key="1">
    <citation type="journal article" date="2019" name="Nat. Microbiol.">
        <title>Mediterranean grassland soil C-N compound turnover is dependent on rainfall and depth, and is mediated by genomically divergent microorganisms.</title>
        <authorList>
            <person name="Diamond S."/>
            <person name="Andeer P.F."/>
            <person name="Li Z."/>
            <person name="Crits-Christoph A."/>
            <person name="Burstein D."/>
            <person name="Anantharaman K."/>
            <person name="Lane K.R."/>
            <person name="Thomas B.C."/>
            <person name="Pan C."/>
            <person name="Northen T.R."/>
            <person name="Banfield J.F."/>
        </authorList>
    </citation>
    <scope>NUCLEOTIDE SEQUENCE [LARGE SCALE GENOMIC DNA]</scope>
    <source>
        <strain evidence="2">NP_1</strain>
        <strain evidence="1">NP_2</strain>
    </source>
</reference>
<sequence length="82" mass="9123">MRIERRMPPGARRRGFVVPVPHTRSGQKHVQAYVQTLRPMVADIAATLQIDRAALTQLDDPNEIGAVYLGAFLDDLGRRLTG</sequence>